<dbReference type="Pfam" id="PF07704">
    <property type="entry name" value="PSK_trans_fac"/>
    <property type="match status" value="1"/>
</dbReference>
<keyword evidence="2" id="KW-1185">Reference proteome</keyword>
<dbReference type="Proteomes" id="UP000474802">
    <property type="component" value="Unassembled WGS sequence"/>
</dbReference>
<reference evidence="1 2" key="1">
    <citation type="submission" date="2020-02" db="EMBL/GenBank/DDBJ databases">
        <authorList>
            <person name="Khan S.A."/>
            <person name="Jeon C.O."/>
            <person name="Chun B.H."/>
        </authorList>
    </citation>
    <scope>NUCLEOTIDE SEQUENCE [LARGE SCALE GENOMIC DNA]</scope>
    <source>
        <strain evidence="1 2">H239</strain>
    </source>
</reference>
<organism evidence="1 2">
    <name type="scientific">Devosia aurantiaca</name>
    <dbReference type="NCBI Taxonomy" id="2714858"/>
    <lineage>
        <taxon>Bacteria</taxon>
        <taxon>Pseudomonadati</taxon>
        <taxon>Pseudomonadota</taxon>
        <taxon>Alphaproteobacteria</taxon>
        <taxon>Hyphomicrobiales</taxon>
        <taxon>Devosiaceae</taxon>
        <taxon>Devosia</taxon>
    </lineage>
</organism>
<evidence type="ECO:0000313" key="2">
    <source>
        <dbReference type="Proteomes" id="UP000474802"/>
    </source>
</evidence>
<proteinExistence type="predicted"/>
<name>A0A6M1SIM7_9HYPH</name>
<dbReference type="InterPro" id="IPR011660">
    <property type="entry name" value="VapB-like"/>
</dbReference>
<comment type="caution">
    <text evidence="1">The sequence shown here is derived from an EMBL/GenBank/DDBJ whole genome shotgun (WGS) entry which is preliminary data.</text>
</comment>
<dbReference type="AlphaFoldDB" id="A0A6M1SIM7"/>
<accession>A0A6M1SIM7</accession>
<sequence length="79" mass="8992">MAFYVRDESTDRAVRRLAQLKNKSLTETIREAVESEYARQRRAVPLSERLAPVVQHYQSFPASGEEADKAFFDDLSGDA</sequence>
<evidence type="ECO:0000313" key="1">
    <source>
        <dbReference type="EMBL" id="NGP16376.1"/>
    </source>
</evidence>
<dbReference type="EMBL" id="JAALFG010000001">
    <property type="protein sequence ID" value="NGP16376.1"/>
    <property type="molecule type" value="Genomic_DNA"/>
</dbReference>
<reference evidence="1 2" key="2">
    <citation type="submission" date="2020-03" db="EMBL/GenBank/DDBJ databases">
        <title>Devosia chinhatensis sp. nov., isolated from a hexachlorocyclohexane (HCH) dump site in India.</title>
        <authorList>
            <person name="Kumar M."/>
            <person name="Lal R."/>
        </authorList>
    </citation>
    <scope>NUCLEOTIDE SEQUENCE [LARGE SCALE GENOMIC DNA]</scope>
    <source>
        <strain evidence="1 2">H239</strain>
    </source>
</reference>
<gene>
    <name evidence="1" type="ORF">G5575_00495</name>
</gene>
<protein>
    <submittedName>
        <fullName evidence="1">Type II toxin-antitoxin system VapB family antitoxin</fullName>
    </submittedName>
</protein>